<reference evidence="3" key="1">
    <citation type="submission" date="2019-08" db="EMBL/GenBank/DDBJ databases">
        <title>Limnoglobus roseus gen. nov., sp. nov., a novel freshwater planctomycete with a giant genome from the family Gemmataceae.</title>
        <authorList>
            <person name="Kulichevskaya I.S."/>
            <person name="Naumoff D.G."/>
            <person name="Miroshnikov K."/>
            <person name="Ivanova A."/>
            <person name="Philippov D.A."/>
            <person name="Hakobyan A."/>
            <person name="Rijpstra I.C."/>
            <person name="Sinninghe Damste J.S."/>
            <person name="Liesack W."/>
            <person name="Dedysh S.N."/>
        </authorList>
    </citation>
    <scope>NUCLEOTIDE SEQUENCE [LARGE SCALE GENOMIC DNA]</scope>
    <source>
        <strain evidence="3">PX52</strain>
    </source>
</reference>
<dbReference type="KEGG" id="lrs:PX52LOC_03550"/>
<keyword evidence="1" id="KW-0472">Membrane</keyword>
<dbReference type="AlphaFoldDB" id="A0A5C1AD12"/>
<organism evidence="2 3">
    <name type="scientific">Limnoglobus roseus</name>
    <dbReference type="NCBI Taxonomy" id="2598579"/>
    <lineage>
        <taxon>Bacteria</taxon>
        <taxon>Pseudomonadati</taxon>
        <taxon>Planctomycetota</taxon>
        <taxon>Planctomycetia</taxon>
        <taxon>Gemmatales</taxon>
        <taxon>Gemmataceae</taxon>
        <taxon>Limnoglobus</taxon>
    </lineage>
</organism>
<evidence type="ECO:0000313" key="2">
    <source>
        <dbReference type="EMBL" id="QEL16590.1"/>
    </source>
</evidence>
<gene>
    <name evidence="2" type="ORF">PX52LOC_03550</name>
</gene>
<evidence type="ECO:0000256" key="1">
    <source>
        <dbReference type="SAM" id="Phobius"/>
    </source>
</evidence>
<feature type="transmembrane region" description="Helical" evidence="1">
    <location>
        <begin position="61"/>
        <end position="81"/>
    </location>
</feature>
<feature type="transmembrane region" description="Helical" evidence="1">
    <location>
        <begin position="93"/>
        <end position="115"/>
    </location>
</feature>
<dbReference type="RefSeq" id="WP_149111301.1">
    <property type="nucleotide sequence ID" value="NZ_CP042425.1"/>
</dbReference>
<protein>
    <submittedName>
        <fullName evidence="2">CHAP domain-containing protein</fullName>
    </submittedName>
</protein>
<feature type="transmembrane region" description="Helical" evidence="1">
    <location>
        <begin position="12"/>
        <end position="28"/>
    </location>
</feature>
<evidence type="ECO:0000313" key="3">
    <source>
        <dbReference type="Proteomes" id="UP000324974"/>
    </source>
</evidence>
<sequence>MDEFDRELFTFAPPAVGLFLLGVASLLAPRLGFAWRLAVSGLAVTGVYGSLVVVFDQPNLYDYPAASLAGTAVAVLFIRLADRFALCNLVRTPLGYGTAFSVLGLAGLGGCYWHHEVKASLFDSQEMDHFQILTYLPERTPIGNVTAVTDRGYPIPLSHARTPRPKAETTRIENEALAALTLGNATIRRQPANDDSNCHGWVFTGGRYIVPGSVVGQILQDNGYAVVTTPSPGDLIVYRNSSAEVMHTAIVRYVAPGRPPMVEGKLGWMGVYLHCADECCYGTNYTFHRSRRDGDLLKGIGGSTGVHFTGAE</sequence>
<dbReference type="EMBL" id="CP042425">
    <property type="protein sequence ID" value="QEL16590.1"/>
    <property type="molecule type" value="Genomic_DNA"/>
</dbReference>
<keyword evidence="1" id="KW-0812">Transmembrane</keyword>
<accession>A0A5C1AD12</accession>
<name>A0A5C1AD12_9BACT</name>
<feature type="transmembrane region" description="Helical" evidence="1">
    <location>
        <begin position="35"/>
        <end position="55"/>
    </location>
</feature>
<dbReference type="OrthoDB" id="285356at2"/>
<dbReference type="Proteomes" id="UP000324974">
    <property type="component" value="Chromosome"/>
</dbReference>
<keyword evidence="1" id="KW-1133">Transmembrane helix</keyword>
<keyword evidence="3" id="KW-1185">Reference proteome</keyword>
<proteinExistence type="predicted"/>